<evidence type="ECO:0000256" key="1">
    <source>
        <dbReference type="ARBA" id="ARBA00004141"/>
    </source>
</evidence>
<feature type="transmembrane region" description="Helical" evidence="5">
    <location>
        <begin position="177"/>
        <end position="201"/>
    </location>
</feature>
<dbReference type="GO" id="GO:0015031">
    <property type="term" value="P:protein transport"/>
    <property type="evidence" value="ECO:0007669"/>
    <property type="project" value="InterPro"/>
</dbReference>
<sequence length="220" mass="25005">MVIVTEEMVLEKERQNAARREALNKRSQKLSHVTEPDPNFPPECCCVKPIIYHNIREQVPVPQQRFMYILAGLYITLMVLIVYNIVAALVAFILGGNVTHFGLSFLFLLGIPGAWIAWYYNVYCAIVYSSRPRQKLALLGLFLGVAFDVWMAVGVTGFGGCGWLYAFSLMRTVTSFVMILISAILWSLHGFALCMVMLRYWRVSGTLLRHRENIYGQSIV</sequence>
<dbReference type="GO" id="GO:0032588">
    <property type="term" value="C:trans-Golgi network membrane"/>
    <property type="evidence" value="ECO:0007669"/>
    <property type="project" value="TreeGrafter"/>
</dbReference>
<evidence type="ECO:0000256" key="2">
    <source>
        <dbReference type="ARBA" id="ARBA00022692"/>
    </source>
</evidence>
<dbReference type="PANTHER" id="PTHR10687">
    <property type="entry name" value="SECRETORY CARRIER-ASSOCIATED MEMBRANE PROTEIN SCAMP"/>
    <property type="match status" value="1"/>
</dbReference>
<evidence type="ECO:0000313" key="6">
    <source>
        <dbReference type="EMBL" id="CCM19297.1"/>
    </source>
</evidence>
<name>A0A1E1J8S5_LEIGU</name>
<gene>
    <name evidence="6" type="primary">LgM4147LRVhigh.34.02200.00540</name>
    <name evidence="6" type="ORF">BN36_3467810</name>
</gene>
<feature type="transmembrane region" description="Helical" evidence="5">
    <location>
        <begin position="136"/>
        <end position="165"/>
    </location>
</feature>
<dbReference type="EMBL" id="CALQ01001776">
    <property type="protein sequence ID" value="CCM19297.1"/>
    <property type="molecule type" value="Genomic_DNA"/>
</dbReference>
<feature type="transmembrane region" description="Helical" evidence="5">
    <location>
        <begin position="101"/>
        <end position="124"/>
    </location>
</feature>
<reference evidence="6" key="1">
    <citation type="submission" date="2012-08" db="EMBL/GenBank/DDBJ databases">
        <title>Comparative genomics of metastatic and non-metastatic Leishmania guyanensis provides insights into polygenic factors involved in Leishmania RNA virus infection.</title>
        <authorList>
            <person name="Smith D."/>
            <person name="Hertz-Fowler C."/>
            <person name="Martin R."/>
            <person name="Dickens N."/>
            <person name="Fasel N."/>
            <person name="Falquet L."/>
            <person name="Beverley S."/>
            <person name="Zangger H."/>
            <person name="Calderon-Copete S."/>
            <person name="Mottram J."/>
            <person name="Xenarios I."/>
        </authorList>
    </citation>
    <scope>NUCLEOTIDE SEQUENCE</scope>
    <source>
        <strain evidence="6">MHOM/BR/75/M4147/SSU:IR2SAT-LUC</strain>
    </source>
</reference>
<keyword evidence="4 5" id="KW-0472">Membrane</keyword>
<protein>
    <recommendedName>
        <fullName evidence="7">Membrane-trafficking protein</fullName>
    </recommendedName>
</protein>
<keyword evidence="3 5" id="KW-1133">Transmembrane helix</keyword>
<dbReference type="PANTHER" id="PTHR10687:SF2">
    <property type="entry name" value="SECRETORY CARRIER-ASSOCIATED MEMBRANE PROTEIN"/>
    <property type="match status" value="1"/>
</dbReference>
<evidence type="ECO:0000256" key="4">
    <source>
        <dbReference type="ARBA" id="ARBA00023136"/>
    </source>
</evidence>
<feature type="transmembrane region" description="Helical" evidence="5">
    <location>
        <begin position="66"/>
        <end position="95"/>
    </location>
</feature>
<accession>A0A1E1J8S5</accession>
<evidence type="ECO:0008006" key="7">
    <source>
        <dbReference type="Google" id="ProtNLM"/>
    </source>
</evidence>
<dbReference type="Pfam" id="PF04144">
    <property type="entry name" value="SCAMP"/>
    <property type="match status" value="1"/>
</dbReference>
<evidence type="ECO:0000256" key="3">
    <source>
        <dbReference type="ARBA" id="ARBA00022989"/>
    </source>
</evidence>
<organism evidence="6">
    <name type="scientific">Leishmania guyanensis</name>
    <dbReference type="NCBI Taxonomy" id="5670"/>
    <lineage>
        <taxon>Eukaryota</taxon>
        <taxon>Discoba</taxon>
        <taxon>Euglenozoa</taxon>
        <taxon>Kinetoplastea</taxon>
        <taxon>Metakinetoplastina</taxon>
        <taxon>Trypanosomatida</taxon>
        <taxon>Trypanosomatidae</taxon>
        <taxon>Leishmaniinae</taxon>
        <taxon>Leishmania</taxon>
        <taxon>Leishmania guyanensis species complex</taxon>
    </lineage>
</organism>
<dbReference type="AlphaFoldDB" id="A0A1E1J8S5"/>
<keyword evidence="2 5" id="KW-0812">Transmembrane</keyword>
<comment type="subcellular location">
    <subcellularLocation>
        <location evidence="1">Membrane</location>
        <topology evidence="1">Multi-pass membrane protein</topology>
    </subcellularLocation>
</comment>
<evidence type="ECO:0000256" key="5">
    <source>
        <dbReference type="SAM" id="Phobius"/>
    </source>
</evidence>
<dbReference type="InterPro" id="IPR007273">
    <property type="entry name" value="SCAMP"/>
</dbReference>
<dbReference type="GO" id="GO:0055038">
    <property type="term" value="C:recycling endosome membrane"/>
    <property type="evidence" value="ECO:0007669"/>
    <property type="project" value="TreeGrafter"/>
</dbReference>
<proteinExistence type="predicted"/>